<proteinExistence type="predicted"/>
<dbReference type="AlphaFoldDB" id="A0A944GY89"/>
<dbReference type="EMBL" id="QTKX01000003">
    <property type="protein sequence ID" value="MBS8266469.1"/>
    <property type="molecule type" value="Genomic_DNA"/>
</dbReference>
<feature type="region of interest" description="Disordered" evidence="1">
    <location>
        <begin position="36"/>
        <end position="61"/>
    </location>
</feature>
<accession>A0A944GY89</accession>
<comment type="caution">
    <text evidence="2">The sequence shown here is derived from an EMBL/GenBank/DDBJ whole genome shotgun (WGS) entry which is preliminary data.</text>
</comment>
<keyword evidence="3" id="KW-1185">Reference proteome</keyword>
<gene>
    <name evidence="2" type="ORF">DYI25_18775</name>
</gene>
<reference evidence="2 3" key="1">
    <citation type="journal article" date="2021" name="Microorganisms">
        <title>Bacterial Dimethylsulfoniopropionate Biosynthesis in the East China Sea.</title>
        <authorList>
            <person name="Liu J."/>
            <person name="Zhang Y."/>
            <person name="Liu J."/>
            <person name="Zhong H."/>
            <person name="Williams B.T."/>
            <person name="Zheng Y."/>
            <person name="Curson A.R.J."/>
            <person name="Sun C."/>
            <person name="Sun H."/>
            <person name="Song D."/>
            <person name="Wagner Mackenzie B."/>
            <person name="Bermejo Martinez A."/>
            <person name="Todd J.D."/>
            <person name="Zhang X.H."/>
        </authorList>
    </citation>
    <scope>NUCLEOTIDE SEQUENCE [LARGE SCALE GENOMIC DNA]</scope>
    <source>
        <strain evidence="2 3">ESS08</strain>
    </source>
</reference>
<sequence length="61" mass="7052">MKIFNLVSRKKGFIGQTGRKRRGECPIGRLYRTNWMGKKRRMSNRKGLSAEPNGKEGKSVR</sequence>
<evidence type="ECO:0000256" key="1">
    <source>
        <dbReference type="SAM" id="MobiDB-lite"/>
    </source>
</evidence>
<dbReference type="Proteomes" id="UP000761411">
    <property type="component" value="Unassembled WGS sequence"/>
</dbReference>
<organism evidence="2 3">
    <name type="scientific">Mesobacillus boroniphilus</name>
    <dbReference type="NCBI Taxonomy" id="308892"/>
    <lineage>
        <taxon>Bacteria</taxon>
        <taxon>Bacillati</taxon>
        <taxon>Bacillota</taxon>
        <taxon>Bacilli</taxon>
        <taxon>Bacillales</taxon>
        <taxon>Bacillaceae</taxon>
        <taxon>Mesobacillus</taxon>
    </lineage>
</organism>
<name>A0A944GY89_9BACI</name>
<evidence type="ECO:0000313" key="2">
    <source>
        <dbReference type="EMBL" id="MBS8266469.1"/>
    </source>
</evidence>
<evidence type="ECO:0000313" key="3">
    <source>
        <dbReference type="Proteomes" id="UP000761411"/>
    </source>
</evidence>
<protein>
    <submittedName>
        <fullName evidence="2">Uncharacterized protein</fullName>
    </submittedName>
</protein>